<dbReference type="InterPro" id="IPR036162">
    <property type="entry name" value="Resolvase-like_N_sf"/>
</dbReference>
<dbReference type="PROSITE" id="PS51737">
    <property type="entry name" value="RECOMBINASE_DNA_BIND"/>
    <property type="match status" value="1"/>
</dbReference>
<dbReference type="PROSITE" id="PS51736">
    <property type="entry name" value="RECOMBINASES_3"/>
    <property type="match status" value="1"/>
</dbReference>
<dbReference type="PANTHER" id="PTHR30461">
    <property type="entry name" value="DNA-INVERTASE FROM LAMBDOID PROPHAGE"/>
    <property type="match status" value="1"/>
</dbReference>
<evidence type="ECO:0000259" key="2">
    <source>
        <dbReference type="PROSITE" id="PS51736"/>
    </source>
</evidence>
<dbReference type="Gene3D" id="3.90.1750.20">
    <property type="entry name" value="Putative Large Serine Recombinase, Chain B, Domain 2"/>
    <property type="match status" value="1"/>
</dbReference>
<dbReference type="GO" id="GO:0003677">
    <property type="term" value="F:DNA binding"/>
    <property type="evidence" value="ECO:0007669"/>
    <property type="project" value="InterPro"/>
</dbReference>
<dbReference type="EMBL" id="BK015917">
    <property type="protein sequence ID" value="DAF85045.1"/>
    <property type="molecule type" value="Genomic_DNA"/>
</dbReference>
<dbReference type="SUPFAM" id="SSF53041">
    <property type="entry name" value="Resolvase-like"/>
    <property type="match status" value="1"/>
</dbReference>
<reference evidence="4" key="1">
    <citation type="journal article" date="2021" name="Proc. Natl. Acad. Sci. U.S.A.">
        <title>A Catalog of Tens of Thousands of Viruses from Human Metagenomes Reveals Hidden Associations with Chronic Diseases.</title>
        <authorList>
            <person name="Tisza M.J."/>
            <person name="Buck C.B."/>
        </authorList>
    </citation>
    <scope>NUCLEOTIDE SEQUENCE</scope>
    <source>
        <strain evidence="4">CttG313</strain>
    </source>
</reference>
<dbReference type="CDD" id="cd00338">
    <property type="entry name" value="Ser_Recombinase"/>
    <property type="match status" value="1"/>
</dbReference>
<dbReference type="SMART" id="SM00857">
    <property type="entry name" value="Resolvase"/>
    <property type="match status" value="1"/>
</dbReference>
<proteinExistence type="predicted"/>
<evidence type="ECO:0000256" key="1">
    <source>
        <dbReference type="SAM" id="Coils"/>
    </source>
</evidence>
<dbReference type="InterPro" id="IPR025827">
    <property type="entry name" value="Zn_ribbon_recom_dom"/>
</dbReference>
<organism evidence="4">
    <name type="scientific">Siphoviridae sp. cttG313</name>
    <dbReference type="NCBI Taxonomy" id="2825704"/>
    <lineage>
        <taxon>Viruses</taxon>
        <taxon>Duplodnaviria</taxon>
        <taxon>Heunggongvirae</taxon>
        <taxon>Uroviricota</taxon>
        <taxon>Caudoviricetes</taxon>
    </lineage>
</organism>
<dbReference type="Pfam" id="PF13408">
    <property type="entry name" value="Zn_ribbon_recom"/>
    <property type="match status" value="1"/>
</dbReference>
<protein>
    <submittedName>
        <fullName evidence="4">Integrase</fullName>
    </submittedName>
</protein>
<feature type="domain" description="Recombinase" evidence="3">
    <location>
        <begin position="157"/>
        <end position="262"/>
    </location>
</feature>
<feature type="coiled-coil region" evidence="1">
    <location>
        <begin position="362"/>
        <end position="416"/>
    </location>
</feature>
<dbReference type="Pfam" id="PF07508">
    <property type="entry name" value="Recombinase"/>
    <property type="match status" value="1"/>
</dbReference>
<evidence type="ECO:0000313" key="4">
    <source>
        <dbReference type="EMBL" id="DAF85045.1"/>
    </source>
</evidence>
<keyword evidence="1" id="KW-0175">Coiled coil</keyword>
<dbReference type="InterPro" id="IPR006119">
    <property type="entry name" value="Resolv_N"/>
</dbReference>
<dbReference type="PANTHER" id="PTHR30461:SF23">
    <property type="entry name" value="DNA RECOMBINASE-RELATED"/>
    <property type="match status" value="1"/>
</dbReference>
<dbReference type="Gene3D" id="3.40.50.1390">
    <property type="entry name" value="Resolvase, N-terminal catalytic domain"/>
    <property type="match status" value="1"/>
</dbReference>
<dbReference type="Pfam" id="PF00239">
    <property type="entry name" value="Resolvase"/>
    <property type="match status" value="1"/>
</dbReference>
<sequence length="515" mass="59148">MELSKGVIYARYSSDKQRDESIEGQIRECKAYAEREGIIITHIYTDKALSARTDHRPEFRQMIDDAKKHNFEYVIVYQLDRFSRSREDSAVYKSILKRNGVKVISAKENISSDPAGIILESVLEGMAEYYSAELAQKVRRGMTDNALKGKMNGTPTPLGYDKTKDNSLIINKREAKIVERIFDMYLKGHSIPSICSFLNSKGYLSKKGGKFSYAVIRRILSNEKYIGTMKWNDIIVEDAIPAIISKEIFDKVQAANSRRIKLKASRSEFYNLCGKLYCGKCNAHYIGSTATSRSGEKHYYYVCNNRRKHHTCDAPNLKREIVEDIVINKTLEILNQPNTIEQLAELAVKANKDMMSTSELELQAVNDCIKQLQSELDNYMKAIAKGFISDTLQTQIEKTEAELQDQMTRRTNHEIASNQIHLTAEHIEFFLHKMAKENPTTKRGRASIIDTFIKQATIYDDRVEIIFNYSNDLPQFKEQAIECSHSCDMVVHMTRCTNHFYIANSHYPLRLIIPF</sequence>
<accession>A0A8S5TS65</accession>
<dbReference type="InterPro" id="IPR038109">
    <property type="entry name" value="DNA_bind_recomb_sf"/>
</dbReference>
<dbReference type="InterPro" id="IPR050639">
    <property type="entry name" value="SSR_resolvase"/>
</dbReference>
<evidence type="ECO:0000259" key="3">
    <source>
        <dbReference type="PROSITE" id="PS51737"/>
    </source>
</evidence>
<feature type="domain" description="Resolvase/invertase-type recombinase catalytic" evidence="2">
    <location>
        <begin position="5"/>
        <end position="149"/>
    </location>
</feature>
<dbReference type="GO" id="GO:0000150">
    <property type="term" value="F:DNA strand exchange activity"/>
    <property type="evidence" value="ECO:0007669"/>
    <property type="project" value="InterPro"/>
</dbReference>
<dbReference type="InterPro" id="IPR011109">
    <property type="entry name" value="DNA_bind_recombinase_dom"/>
</dbReference>
<name>A0A8S5TS65_9CAUD</name>